<dbReference type="SUPFAM" id="SSF53756">
    <property type="entry name" value="UDP-Glycosyltransferase/glycogen phosphorylase"/>
    <property type="match status" value="1"/>
</dbReference>
<dbReference type="EMBL" id="JABMKV010000003">
    <property type="protein sequence ID" value="NQX32731.1"/>
    <property type="molecule type" value="Genomic_DNA"/>
</dbReference>
<organism evidence="3 4">
    <name type="scientific">Pedobacter boryungensis</name>
    <dbReference type="NCBI Taxonomy" id="869962"/>
    <lineage>
        <taxon>Bacteria</taxon>
        <taxon>Pseudomonadati</taxon>
        <taxon>Bacteroidota</taxon>
        <taxon>Sphingobacteriia</taxon>
        <taxon>Sphingobacteriales</taxon>
        <taxon>Sphingobacteriaceae</taxon>
        <taxon>Pedobacter</taxon>
    </lineage>
</organism>
<name>A0ABX2DF69_9SPHI</name>
<evidence type="ECO:0000259" key="2">
    <source>
        <dbReference type="Pfam" id="PF13439"/>
    </source>
</evidence>
<dbReference type="InterPro" id="IPR028098">
    <property type="entry name" value="Glyco_trans_4-like_N"/>
</dbReference>
<dbReference type="Proteomes" id="UP000762110">
    <property type="component" value="Unassembled WGS sequence"/>
</dbReference>
<evidence type="ECO:0000313" key="4">
    <source>
        <dbReference type="Proteomes" id="UP000762110"/>
    </source>
</evidence>
<sequence>MPTKPLAGTFFQEQAYALKSNGIKVGIVAVNQQSIKKIGEKLFNKGTVYNIIDNGIPTYIQEIRSWLPNIPYGNALLCKRAFHKMIDSYIEENGTPDLIHAHSAFYGGYAAITYKLKIRTILTEHNSGFVRGLFNKTWKKALMRKVLENVVAKIAVSNFFSEALFQLFPENGRWITVPNIVDASFFLKPIERNNSSNITFLNVGFLTPVKGQKSLLTAFSIFCKEISNAHLLIGGDGPLKDELVNYSKELNIDENVVFLGNLSRDEVRHHMRKADFFVLNSNFETFGVVLIEALAAGLPVLSTRSGGPQDIINDSNGILIENYNQNALVEGLLKLYHHKSFYDKEKIRKDCYDRFSGESIVRLLKDVYNKVLSN</sequence>
<feature type="domain" description="Glycosyl transferase family 1" evidence="1">
    <location>
        <begin position="189"/>
        <end position="340"/>
    </location>
</feature>
<protein>
    <submittedName>
        <fullName evidence="3">Glycosyltransferase family 4 protein</fullName>
    </submittedName>
</protein>
<dbReference type="RefSeq" id="WP_173273065.1">
    <property type="nucleotide sequence ID" value="NZ_JABMKV010000003.1"/>
</dbReference>
<dbReference type="Pfam" id="PF13439">
    <property type="entry name" value="Glyco_transf_4"/>
    <property type="match status" value="1"/>
</dbReference>
<proteinExistence type="predicted"/>
<dbReference type="Pfam" id="PF00534">
    <property type="entry name" value="Glycos_transf_1"/>
    <property type="match status" value="1"/>
</dbReference>
<dbReference type="CDD" id="cd03801">
    <property type="entry name" value="GT4_PimA-like"/>
    <property type="match status" value="1"/>
</dbReference>
<evidence type="ECO:0000313" key="3">
    <source>
        <dbReference type="EMBL" id="NQX32731.1"/>
    </source>
</evidence>
<reference evidence="3 4" key="1">
    <citation type="submission" date="2020-05" db="EMBL/GenBank/DDBJ databases">
        <title>Description of Pedobacter foliorum sp. nov.</title>
        <authorList>
            <person name="Qi S."/>
            <person name="Carlier A."/>
            <person name="Cnockaert M."/>
            <person name="Vandamme P."/>
        </authorList>
    </citation>
    <scope>NUCLEOTIDE SEQUENCE [LARGE SCALE GENOMIC DNA]</scope>
    <source>
        <strain evidence="3 4">LMG 31300</strain>
    </source>
</reference>
<dbReference type="InterPro" id="IPR001296">
    <property type="entry name" value="Glyco_trans_1"/>
</dbReference>
<evidence type="ECO:0000259" key="1">
    <source>
        <dbReference type="Pfam" id="PF00534"/>
    </source>
</evidence>
<accession>A0ABX2DF69</accession>
<keyword evidence="4" id="KW-1185">Reference proteome</keyword>
<dbReference type="InterPro" id="IPR050194">
    <property type="entry name" value="Glycosyltransferase_grp1"/>
</dbReference>
<dbReference type="PANTHER" id="PTHR45947:SF3">
    <property type="entry name" value="SULFOQUINOVOSYL TRANSFERASE SQD2"/>
    <property type="match status" value="1"/>
</dbReference>
<feature type="domain" description="Glycosyltransferase subfamily 4-like N-terminal" evidence="2">
    <location>
        <begin position="8"/>
        <end position="184"/>
    </location>
</feature>
<gene>
    <name evidence="3" type="ORF">HQN85_13400</name>
</gene>
<dbReference type="PANTHER" id="PTHR45947">
    <property type="entry name" value="SULFOQUINOVOSYL TRANSFERASE SQD2"/>
    <property type="match status" value="1"/>
</dbReference>
<comment type="caution">
    <text evidence="3">The sequence shown here is derived from an EMBL/GenBank/DDBJ whole genome shotgun (WGS) entry which is preliminary data.</text>
</comment>
<dbReference type="Gene3D" id="3.40.50.2000">
    <property type="entry name" value="Glycogen Phosphorylase B"/>
    <property type="match status" value="2"/>
</dbReference>